<dbReference type="OrthoDB" id="1735038at2759"/>
<dbReference type="SUPFAM" id="SSF53474">
    <property type="entry name" value="alpha/beta-Hydrolases"/>
    <property type="match status" value="1"/>
</dbReference>
<dbReference type="InterPro" id="IPR042269">
    <property type="entry name" value="Ser_carbopepase_S28_SKS"/>
</dbReference>
<dbReference type="AlphaFoldDB" id="A0A2G8KRZ6"/>
<name>A0A2G8KRZ6_STIJA</name>
<keyword evidence="5" id="KW-0325">Glycoprotein</keyword>
<dbReference type="GO" id="GO:0005768">
    <property type="term" value="C:endosome"/>
    <property type="evidence" value="ECO:0007669"/>
    <property type="project" value="TreeGrafter"/>
</dbReference>
<organism evidence="6 7">
    <name type="scientific">Stichopus japonicus</name>
    <name type="common">Sea cucumber</name>
    <dbReference type="NCBI Taxonomy" id="307972"/>
    <lineage>
        <taxon>Eukaryota</taxon>
        <taxon>Metazoa</taxon>
        <taxon>Echinodermata</taxon>
        <taxon>Eleutherozoa</taxon>
        <taxon>Echinozoa</taxon>
        <taxon>Holothuroidea</taxon>
        <taxon>Aspidochirotacea</taxon>
        <taxon>Aspidochirotida</taxon>
        <taxon>Stichopodidae</taxon>
        <taxon>Apostichopus</taxon>
    </lineage>
</organism>
<gene>
    <name evidence="6" type="ORF">BSL78_12374</name>
</gene>
<protein>
    <submittedName>
        <fullName evidence="6">Putative thymus-specific serine protease-like</fullName>
    </submittedName>
</protein>
<evidence type="ECO:0000256" key="1">
    <source>
        <dbReference type="ARBA" id="ARBA00011079"/>
    </source>
</evidence>
<dbReference type="EMBL" id="MRZV01000406">
    <property type="protein sequence ID" value="PIK50735.1"/>
    <property type="molecule type" value="Genomic_DNA"/>
</dbReference>
<keyword evidence="2 6" id="KW-0645">Protease</keyword>
<dbReference type="PANTHER" id="PTHR11010">
    <property type="entry name" value="PROTEASE S28 PRO-X CARBOXYPEPTIDASE-RELATED"/>
    <property type="match status" value="1"/>
</dbReference>
<evidence type="ECO:0000256" key="4">
    <source>
        <dbReference type="ARBA" id="ARBA00022801"/>
    </source>
</evidence>
<sequence>MMEGWYRDDPPANVTTSYIEQPLDHFDPLVDKTYQQRYHVIDAYWHGADRGPVFLYIGGEGPLDAGEVNSGHHLEMAKKYGALIFGVEHRFYGDSVPKGGLTNENLEHLSSQQALADLASFIGFATSQYHLSDSNVWISIGGSYPGSLSAWMSIKFHHLIYGSLASSAPVRAQVDFQGYNDVVNASLSNSEAGGSAECIGNVTAAFAKVDELITSKQSSQLQKDFNLCQNLTNNLDAETFLSTLQDPFMSSVQYNRGLGNESWIAGVCKEMMATSDPYQNLIKFFNHVQISLNLGCMDVSYETYRKELEQDPIKAWIYQTCTQFGYYQTCEVGSQCPFSHGLDLTRDLTFCKDAFGVSEKSVFQQANFTNDYYGSDKPKGGRILFINGSIDPWHSLSVLKSLGENETAIFIDGTSHCQDMGGHGEDMPPALGPALDKIELTVGNWIAEALQKK</sequence>
<evidence type="ECO:0000256" key="2">
    <source>
        <dbReference type="ARBA" id="ARBA00022670"/>
    </source>
</evidence>
<evidence type="ECO:0000313" key="6">
    <source>
        <dbReference type="EMBL" id="PIK50735.1"/>
    </source>
</evidence>
<dbReference type="GO" id="GO:0005764">
    <property type="term" value="C:lysosome"/>
    <property type="evidence" value="ECO:0007669"/>
    <property type="project" value="TreeGrafter"/>
</dbReference>
<dbReference type="Proteomes" id="UP000230750">
    <property type="component" value="Unassembled WGS sequence"/>
</dbReference>
<evidence type="ECO:0000313" key="7">
    <source>
        <dbReference type="Proteomes" id="UP000230750"/>
    </source>
</evidence>
<dbReference type="InterPro" id="IPR029058">
    <property type="entry name" value="AB_hydrolase_fold"/>
</dbReference>
<keyword evidence="7" id="KW-1185">Reference proteome</keyword>
<dbReference type="GO" id="GO:0070008">
    <property type="term" value="F:serine-type exopeptidase activity"/>
    <property type="evidence" value="ECO:0007669"/>
    <property type="project" value="InterPro"/>
</dbReference>
<keyword evidence="3" id="KW-0732">Signal</keyword>
<keyword evidence="4" id="KW-0378">Hydrolase</keyword>
<dbReference type="Gene3D" id="3.40.50.1820">
    <property type="entry name" value="alpha/beta hydrolase"/>
    <property type="match status" value="1"/>
</dbReference>
<dbReference type="InterPro" id="IPR008758">
    <property type="entry name" value="Peptidase_S28"/>
</dbReference>
<reference evidence="6 7" key="1">
    <citation type="journal article" date="2017" name="PLoS Biol.">
        <title>The sea cucumber genome provides insights into morphological evolution and visceral regeneration.</title>
        <authorList>
            <person name="Zhang X."/>
            <person name="Sun L."/>
            <person name="Yuan J."/>
            <person name="Sun Y."/>
            <person name="Gao Y."/>
            <person name="Zhang L."/>
            <person name="Li S."/>
            <person name="Dai H."/>
            <person name="Hamel J.F."/>
            <person name="Liu C."/>
            <person name="Yu Y."/>
            <person name="Liu S."/>
            <person name="Lin W."/>
            <person name="Guo K."/>
            <person name="Jin S."/>
            <person name="Xu P."/>
            <person name="Storey K.B."/>
            <person name="Huan P."/>
            <person name="Zhang T."/>
            <person name="Zhou Y."/>
            <person name="Zhang J."/>
            <person name="Lin C."/>
            <person name="Li X."/>
            <person name="Xing L."/>
            <person name="Huo D."/>
            <person name="Sun M."/>
            <person name="Wang L."/>
            <person name="Mercier A."/>
            <person name="Li F."/>
            <person name="Yang H."/>
            <person name="Xiang J."/>
        </authorList>
    </citation>
    <scope>NUCLEOTIDE SEQUENCE [LARGE SCALE GENOMIC DNA]</scope>
    <source>
        <strain evidence="6">Shaxun</strain>
        <tissue evidence="6">Muscle</tissue>
    </source>
</reference>
<evidence type="ECO:0000256" key="5">
    <source>
        <dbReference type="ARBA" id="ARBA00023180"/>
    </source>
</evidence>
<dbReference type="Gene3D" id="1.20.120.980">
    <property type="entry name" value="Serine carboxypeptidase S28, SKS domain"/>
    <property type="match status" value="1"/>
</dbReference>
<comment type="caution">
    <text evidence="6">The sequence shown here is derived from an EMBL/GenBank/DDBJ whole genome shotgun (WGS) entry which is preliminary data.</text>
</comment>
<dbReference type="PANTHER" id="PTHR11010:SF11">
    <property type="entry name" value="THYMUS-SPECIFIC SERINE PROTEASE"/>
    <property type="match status" value="1"/>
</dbReference>
<evidence type="ECO:0000256" key="3">
    <source>
        <dbReference type="ARBA" id="ARBA00022729"/>
    </source>
</evidence>
<dbReference type="Pfam" id="PF05577">
    <property type="entry name" value="Peptidase_S28"/>
    <property type="match status" value="1"/>
</dbReference>
<dbReference type="GO" id="GO:0008239">
    <property type="term" value="F:dipeptidyl-peptidase activity"/>
    <property type="evidence" value="ECO:0007669"/>
    <property type="project" value="TreeGrafter"/>
</dbReference>
<accession>A0A2G8KRZ6</accession>
<proteinExistence type="inferred from homology"/>
<dbReference type="GO" id="GO:0006508">
    <property type="term" value="P:proteolysis"/>
    <property type="evidence" value="ECO:0007669"/>
    <property type="project" value="UniProtKB-KW"/>
</dbReference>
<comment type="similarity">
    <text evidence="1">Belongs to the peptidase S28 family.</text>
</comment>